<dbReference type="PANTHER" id="PTHR33677:SF5">
    <property type="entry name" value="TRANSCRIPTIONAL REPRESSOR FRMR"/>
    <property type="match status" value="1"/>
</dbReference>
<keyword evidence="2" id="KW-1185">Reference proteome</keyword>
<accession>A0ABS2WJ80</accession>
<sequence>MRLKRVEGQIRGVLRMMEEEATCKEVVTQLTAARTALDKAIAYLVATNMEQCIIEELSHGGDSRKVVQEAIELLIKSR</sequence>
<name>A0ABS2WJ80_9BACL</name>
<dbReference type="RefSeq" id="WP_205495328.1">
    <property type="nucleotide sequence ID" value="NZ_JAFHAP010000008.1"/>
</dbReference>
<dbReference type="Pfam" id="PF02583">
    <property type="entry name" value="Trns_repr_metal"/>
    <property type="match status" value="1"/>
</dbReference>
<dbReference type="EMBL" id="JAFHAP010000008">
    <property type="protein sequence ID" value="MBN2909571.1"/>
    <property type="molecule type" value="Genomic_DNA"/>
</dbReference>
<dbReference type="CDD" id="cd10155">
    <property type="entry name" value="BsYrkD-like_DUF156"/>
    <property type="match status" value="1"/>
</dbReference>
<dbReference type="InterPro" id="IPR038390">
    <property type="entry name" value="Metal_Tscrpt_repr_sf"/>
</dbReference>
<dbReference type="Proteomes" id="UP001177120">
    <property type="component" value="Unassembled WGS sequence"/>
</dbReference>
<gene>
    <name evidence="1" type="ORF">JQC72_08525</name>
</gene>
<comment type="caution">
    <text evidence="1">The sequence shown here is derived from an EMBL/GenBank/DDBJ whole genome shotgun (WGS) entry which is preliminary data.</text>
</comment>
<proteinExistence type="predicted"/>
<evidence type="ECO:0000313" key="1">
    <source>
        <dbReference type="EMBL" id="MBN2909571.1"/>
    </source>
</evidence>
<protein>
    <submittedName>
        <fullName evidence="1">Metal-sensitive transcriptional regulator</fullName>
    </submittedName>
</protein>
<dbReference type="InterPro" id="IPR003735">
    <property type="entry name" value="Metal_Tscrpt_repr"/>
</dbReference>
<organism evidence="1 2">
    <name type="scientific">Polycladomyces zharkentensis</name>
    <dbReference type="NCBI Taxonomy" id="2807616"/>
    <lineage>
        <taxon>Bacteria</taxon>
        <taxon>Bacillati</taxon>
        <taxon>Bacillota</taxon>
        <taxon>Bacilli</taxon>
        <taxon>Bacillales</taxon>
        <taxon>Thermoactinomycetaceae</taxon>
        <taxon>Polycladomyces</taxon>
    </lineage>
</organism>
<reference evidence="1" key="1">
    <citation type="journal article" date="2024" name="Int. J. Syst. Evol. Microbiol.">
        <title>Polycladomyces zharkentensis sp. nov., a novel thermophilic cellulose- and starch-degrading member of the Bacillota from a geothermal aquifer in Kazakhstan.</title>
        <authorList>
            <person name="Mashzhan A."/>
            <person name="Kistaubayeva A."/>
            <person name="Javier-Lopez R."/>
            <person name="Bissenova U."/>
            <person name="Bissenbay A."/>
            <person name="Birkeland N.K."/>
        </authorList>
    </citation>
    <scope>NUCLEOTIDE SEQUENCE</scope>
    <source>
        <strain evidence="1">ZKZ2T</strain>
    </source>
</reference>
<evidence type="ECO:0000313" key="2">
    <source>
        <dbReference type="Proteomes" id="UP001177120"/>
    </source>
</evidence>
<dbReference type="PANTHER" id="PTHR33677">
    <property type="entry name" value="TRANSCRIPTIONAL REPRESSOR FRMR-RELATED"/>
    <property type="match status" value="1"/>
</dbReference>
<dbReference type="Gene3D" id="1.20.58.1000">
    <property type="entry name" value="Metal-sensitive repressor, helix protomer"/>
    <property type="match status" value="1"/>
</dbReference>